<dbReference type="InterPro" id="IPR007739">
    <property type="entry name" value="RgpF"/>
</dbReference>
<evidence type="ECO:0000313" key="2">
    <source>
        <dbReference type="Proteomes" id="UP000183002"/>
    </source>
</evidence>
<accession>A0A1H8BVJ1</accession>
<keyword evidence="2" id="KW-1185">Reference proteome</keyword>
<dbReference type="OrthoDB" id="8849801at2"/>
<gene>
    <name evidence="1" type="ORF">SAMN05216227_1003135</name>
</gene>
<dbReference type="EMBL" id="FOCO01000003">
    <property type="protein sequence ID" value="SEM85887.1"/>
    <property type="molecule type" value="Genomic_DNA"/>
</dbReference>
<dbReference type="Proteomes" id="UP000183002">
    <property type="component" value="Unassembled WGS sequence"/>
</dbReference>
<dbReference type="Pfam" id="PF05045">
    <property type="entry name" value="RgpF"/>
    <property type="match status" value="1"/>
</dbReference>
<protein>
    <submittedName>
        <fullName evidence="1">Rhamnan synthesis protein F</fullName>
    </submittedName>
</protein>
<dbReference type="RefSeq" id="WP_050520184.1">
    <property type="nucleotide sequence ID" value="NZ_FOCO01000003.1"/>
</dbReference>
<dbReference type="AlphaFoldDB" id="A0A1H8BVJ1"/>
<proteinExistence type="predicted"/>
<organism evidence="1 2">
    <name type="scientific">Pseudorhodobacter antarcticus</name>
    <dbReference type="NCBI Taxonomy" id="1077947"/>
    <lineage>
        <taxon>Bacteria</taxon>
        <taxon>Pseudomonadati</taxon>
        <taxon>Pseudomonadota</taxon>
        <taxon>Alphaproteobacteria</taxon>
        <taxon>Rhodobacterales</taxon>
        <taxon>Paracoccaceae</taxon>
        <taxon>Pseudorhodobacter</taxon>
    </lineage>
</organism>
<name>A0A1H8BVJ1_9RHOB</name>
<dbReference type="STRING" id="1077947.SAMN05216227_1003135"/>
<sequence>MRKGAATAGFAVQDGAVGLGPKLALVLVYQPDGLALSVQAMCAHLVARGYAPFLVSNAPLSSVDRALLSPVCWRIMVRPNFGYDFGGYRDGILQLMAWDIAPDRLLVMNDSIWFPVVPQEGMLAQLEASSADLTGTILRDRGAERFLESYCYMIPAATFAHPAFVAFWRALRLTSNKYKVIRRGERGFSKAMRAAGMQIAGLYTKSDFLARMAAQPDGFLETTLRCSAPLTPRLEAARLAVLAARDKVDWRDRAMGHIQDTLAREQIYTAYPFAMTQFYAYPILKKSKDRAAVAWRRGFGRAVDTGDMSPLPAPFMGEVRCKTAADPL</sequence>
<evidence type="ECO:0000313" key="1">
    <source>
        <dbReference type="EMBL" id="SEM85887.1"/>
    </source>
</evidence>
<reference evidence="1 2" key="1">
    <citation type="submission" date="2016-10" db="EMBL/GenBank/DDBJ databases">
        <authorList>
            <person name="de Groot N.N."/>
        </authorList>
    </citation>
    <scope>NUCLEOTIDE SEQUENCE [LARGE SCALE GENOMIC DNA]</scope>
    <source>
        <strain evidence="1 2">CGMCC 1.10836</strain>
    </source>
</reference>